<dbReference type="EMBL" id="CP042905">
    <property type="protein sequence ID" value="QEE16862.1"/>
    <property type="molecule type" value="Genomic_DNA"/>
</dbReference>
<feature type="transmembrane region" description="Helical" evidence="1">
    <location>
        <begin position="181"/>
        <end position="203"/>
    </location>
</feature>
<evidence type="ECO:0000256" key="1">
    <source>
        <dbReference type="SAM" id="Phobius"/>
    </source>
</evidence>
<accession>A0A5B9DCM0</accession>
<reference evidence="2 3" key="1">
    <citation type="journal article" date="2020" name="Nature">
        <title>Isolation of an archaeon at the prokaryote-eukaryote interface.</title>
        <authorList>
            <person name="Imachi H."/>
            <person name="Nobu M.K."/>
            <person name="Nakahara N."/>
            <person name="Morono Y."/>
            <person name="Ogawara M."/>
            <person name="Takaki Y."/>
            <person name="Takano Y."/>
            <person name="Uematsu K."/>
            <person name="Ikuta T."/>
            <person name="Ito M."/>
            <person name="Matsui Y."/>
            <person name="Miyazaki M."/>
            <person name="Murata K."/>
            <person name="Saito Y."/>
            <person name="Sakai S."/>
            <person name="Song C."/>
            <person name="Tasumi E."/>
            <person name="Yamanaka Y."/>
            <person name="Yamaguchi T."/>
            <person name="Kamagata Y."/>
            <person name="Tamaki H."/>
            <person name="Takai K."/>
        </authorList>
    </citation>
    <scope>NUCLEOTIDE SEQUENCE [LARGE SCALE GENOMIC DNA]</scope>
    <source>
        <strain evidence="2 3">MK-D1</strain>
    </source>
</reference>
<name>A0A5B9DCM0_9ARCH</name>
<gene>
    <name evidence="2" type="ORF">DSAG12_02692</name>
</gene>
<keyword evidence="1" id="KW-0812">Transmembrane</keyword>
<keyword evidence="3" id="KW-1185">Reference proteome</keyword>
<keyword evidence="1" id="KW-0472">Membrane</keyword>
<feature type="transmembrane region" description="Helical" evidence="1">
    <location>
        <begin position="63"/>
        <end position="87"/>
    </location>
</feature>
<dbReference type="RefSeq" id="WP_147663788.1">
    <property type="nucleotide sequence ID" value="NZ_CP042905.2"/>
</dbReference>
<dbReference type="AlphaFoldDB" id="A0A5B9DCM0"/>
<dbReference type="Proteomes" id="UP000321408">
    <property type="component" value="Chromosome"/>
</dbReference>
<dbReference type="GeneID" id="41330672"/>
<proteinExistence type="predicted"/>
<sequence length="240" mass="28647">MDSDQPSIKIKKYIRLYNNEFIRDKKDENNPIFLSYIIINFIPFPVICILALLFFLYREEFSLIIAEVIIVIIGLIVLISFLLTLWLSRKTFIKLYYLQTNFFERLRYEKIKFTLEKEKFSPKLEIEVDKYSISNPTVEFINHTKKMSEKMRKKTKIESSLCCIFFVALFIIGMLEGKIDYNIFFYLLLSFIVPIVFLAYLCISFQSVDYFLMAVLGADIERWHSIRLSDKWKNKANYTV</sequence>
<dbReference type="KEGG" id="psyt:DSAG12_02692"/>
<evidence type="ECO:0000313" key="3">
    <source>
        <dbReference type="Proteomes" id="UP000321408"/>
    </source>
</evidence>
<organism evidence="2 3">
    <name type="scientific">Promethearchaeum syntrophicum</name>
    <dbReference type="NCBI Taxonomy" id="2594042"/>
    <lineage>
        <taxon>Archaea</taxon>
        <taxon>Promethearchaeati</taxon>
        <taxon>Promethearchaeota</taxon>
        <taxon>Promethearchaeia</taxon>
        <taxon>Promethearchaeales</taxon>
        <taxon>Promethearchaeaceae</taxon>
        <taxon>Promethearchaeum</taxon>
    </lineage>
</organism>
<evidence type="ECO:0000313" key="2">
    <source>
        <dbReference type="EMBL" id="QEE16862.1"/>
    </source>
</evidence>
<feature type="transmembrane region" description="Helical" evidence="1">
    <location>
        <begin position="157"/>
        <end position="175"/>
    </location>
</feature>
<feature type="transmembrane region" description="Helical" evidence="1">
    <location>
        <begin position="33"/>
        <end position="57"/>
    </location>
</feature>
<protein>
    <submittedName>
        <fullName evidence="2">Uncharacterized protein</fullName>
    </submittedName>
</protein>
<reference evidence="2 3" key="2">
    <citation type="journal article" date="2024" name="Int. J. Syst. Evol. Microbiol.">
        <title>Promethearchaeum syntrophicum gen. nov., sp. nov., an anaerobic, obligately syntrophic archaeon, the first isolate of the lineage 'Asgard' archaea, and proposal of the new archaeal phylum Promethearchaeota phyl. nov. and kingdom Promethearchaeati regn. nov.</title>
        <authorList>
            <person name="Imachi H."/>
            <person name="Nobu M.K."/>
            <person name="Kato S."/>
            <person name="Takaki Y."/>
            <person name="Miyazaki M."/>
            <person name="Miyata M."/>
            <person name="Ogawara M."/>
            <person name="Saito Y."/>
            <person name="Sakai S."/>
            <person name="Tahara Y.O."/>
            <person name="Takano Y."/>
            <person name="Tasumi E."/>
            <person name="Uematsu K."/>
            <person name="Yoshimura T."/>
            <person name="Itoh T."/>
            <person name="Ohkuma M."/>
            <person name="Takai K."/>
        </authorList>
    </citation>
    <scope>NUCLEOTIDE SEQUENCE [LARGE SCALE GENOMIC DNA]</scope>
    <source>
        <strain evidence="2 3">MK-D1</strain>
    </source>
</reference>
<keyword evidence="1" id="KW-1133">Transmembrane helix</keyword>